<dbReference type="Proteomes" id="UP001217089">
    <property type="component" value="Unassembled WGS sequence"/>
</dbReference>
<keyword evidence="3" id="KW-1185">Reference proteome</keyword>
<gene>
    <name evidence="2" type="ORF">KUTeg_007678</name>
</gene>
<dbReference type="EMBL" id="JARBDR010000337">
    <property type="protein sequence ID" value="KAJ8315528.1"/>
    <property type="molecule type" value="Genomic_DNA"/>
</dbReference>
<sequence>MISETPIIQENPTYRQNSLVKKENDSTKSVSSLNPVVPCHDDPDYSLANLKRKHSETVMEPTISNAFSGASPERKPPFDSNDSPENPSSKPSSSYLVKKESDNETENNSIPDYVNSGFDTSFCEYQKQTTDYQPEAPTPVVREEKGVQTEPTDQRESITSKPKETGEGRKKQQDTADNDYDYVSFINLIKNAVQTSLRKKAGLDLHRTTSAMPSQQKPKCLFNFPERSGAHPVVRSVSVKDSRPQERLPMPLKKQQNSFEYEHDEISYFRKASSTPAICPGYETADNPDSSTSPPYIDPNQLNPRVQQQHQDDSDDSDDDLMDMDDDFKDYVSTLKKQVPHTKAEQTAKNMCDSNHMGPSTESLLSDQITVEIRKGDEKLSSGRKRSSSFICIELSNNILSRLEHRNQRDGSFPETENEDESNEVYMEMGRNHIYGNVDQEEDYLPMATMILNVDAEV</sequence>
<feature type="compositionally biased region" description="Acidic residues" evidence="1">
    <location>
        <begin position="313"/>
        <end position="325"/>
    </location>
</feature>
<feature type="compositionally biased region" description="Low complexity" evidence="1">
    <location>
        <begin position="78"/>
        <end position="94"/>
    </location>
</feature>
<evidence type="ECO:0000256" key="1">
    <source>
        <dbReference type="SAM" id="MobiDB-lite"/>
    </source>
</evidence>
<proteinExistence type="predicted"/>
<reference evidence="2 3" key="1">
    <citation type="submission" date="2022-12" db="EMBL/GenBank/DDBJ databases">
        <title>Chromosome-level genome of Tegillarca granosa.</title>
        <authorList>
            <person name="Kim J."/>
        </authorList>
    </citation>
    <scope>NUCLEOTIDE SEQUENCE [LARGE SCALE GENOMIC DNA]</scope>
    <source>
        <strain evidence="2">Teg-2019</strain>
        <tissue evidence="2">Adductor muscle</tissue>
    </source>
</reference>
<feature type="compositionally biased region" description="Basic and acidic residues" evidence="1">
    <location>
        <begin position="141"/>
        <end position="174"/>
    </location>
</feature>
<feature type="region of interest" description="Disordered" evidence="1">
    <location>
        <begin position="1"/>
        <end position="178"/>
    </location>
</feature>
<feature type="region of interest" description="Disordered" evidence="1">
    <location>
        <begin position="279"/>
        <end position="325"/>
    </location>
</feature>
<evidence type="ECO:0000313" key="2">
    <source>
        <dbReference type="EMBL" id="KAJ8315528.1"/>
    </source>
</evidence>
<name>A0ABQ9FDX4_TEGGR</name>
<comment type="caution">
    <text evidence="2">The sequence shown here is derived from an EMBL/GenBank/DDBJ whole genome shotgun (WGS) entry which is preliminary data.</text>
</comment>
<protein>
    <submittedName>
        <fullName evidence="2">Uncharacterized protein</fullName>
    </submittedName>
</protein>
<feature type="compositionally biased region" description="Polar residues" evidence="1">
    <location>
        <begin position="287"/>
        <end position="309"/>
    </location>
</feature>
<feature type="compositionally biased region" description="Polar residues" evidence="1">
    <location>
        <begin position="1"/>
        <end position="19"/>
    </location>
</feature>
<organism evidence="2 3">
    <name type="scientific">Tegillarca granosa</name>
    <name type="common">Malaysian cockle</name>
    <name type="synonym">Anadara granosa</name>
    <dbReference type="NCBI Taxonomy" id="220873"/>
    <lineage>
        <taxon>Eukaryota</taxon>
        <taxon>Metazoa</taxon>
        <taxon>Spiralia</taxon>
        <taxon>Lophotrochozoa</taxon>
        <taxon>Mollusca</taxon>
        <taxon>Bivalvia</taxon>
        <taxon>Autobranchia</taxon>
        <taxon>Pteriomorphia</taxon>
        <taxon>Arcoida</taxon>
        <taxon>Arcoidea</taxon>
        <taxon>Arcidae</taxon>
        <taxon>Tegillarca</taxon>
    </lineage>
</organism>
<evidence type="ECO:0000313" key="3">
    <source>
        <dbReference type="Proteomes" id="UP001217089"/>
    </source>
</evidence>
<accession>A0ABQ9FDX4</accession>